<feature type="compositionally biased region" description="Basic and acidic residues" evidence="5">
    <location>
        <begin position="617"/>
        <end position="639"/>
    </location>
</feature>
<comment type="subcellular location">
    <subcellularLocation>
        <location evidence="1">Cell projection</location>
    </subcellularLocation>
</comment>
<evidence type="ECO:0000256" key="5">
    <source>
        <dbReference type="SAM" id="MobiDB-lite"/>
    </source>
</evidence>
<dbReference type="GO" id="GO:0005886">
    <property type="term" value="C:plasma membrane"/>
    <property type="evidence" value="ECO:0007669"/>
    <property type="project" value="TreeGrafter"/>
</dbReference>
<dbReference type="PROSITE" id="PS50106">
    <property type="entry name" value="PDZ"/>
    <property type="match status" value="2"/>
</dbReference>
<dbReference type="InterPro" id="IPR001478">
    <property type="entry name" value="PDZ"/>
</dbReference>
<dbReference type="InterPro" id="IPR051844">
    <property type="entry name" value="USH2_Complex_Protein"/>
</dbReference>
<feature type="compositionally biased region" description="Polar residues" evidence="5">
    <location>
        <begin position="740"/>
        <end position="754"/>
    </location>
</feature>
<dbReference type="SMART" id="SM00228">
    <property type="entry name" value="PDZ"/>
    <property type="match status" value="2"/>
</dbReference>
<dbReference type="GO" id="GO:0005929">
    <property type="term" value="C:cilium"/>
    <property type="evidence" value="ECO:0007669"/>
    <property type="project" value="TreeGrafter"/>
</dbReference>
<dbReference type="GO" id="GO:0002142">
    <property type="term" value="C:stereocilia ankle link complex"/>
    <property type="evidence" value="ECO:0007669"/>
    <property type="project" value="TreeGrafter"/>
</dbReference>
<evidence type="ECO:0000256" key="3">
    <source>
        <dbReference type="ARBA" id="ARBA00023273"/>
    </source>
</evidence>
<dbReference type="PANTHER" id="PTHR23116">
    <property type="entry name" value="PDZ DOMAIN CONTAINING WHIRLIN AND HARMONIN-RELATED"/>
    <property type="match status" value="1"/>
</dbReference>
<name>A0AA88I0J7_ARTSF</name>
<dbReference type="AlphaFoldDB" id="A0AA88I0J7"/>
<accession>A0AA88I0J7</accession>
<protein>
    <recommendedName>
        <fullName evidence="6">PDZ domain-containing protein</fullName>
    </recommendedName>
</protein>
<keyword evidence="3" id="KW-0966">Cell projection</keyword>
<feature type="compositionally biased region" description="Polar residues" evidence="5">
    <location>
        <begin position="640"/>
        <end position="659"/>
    </location>
</feature>
<evidence type="ECO:0000256" key="1">
    <source>
        <dbReference type="ARBA" id="ARBA00004316"/>
    </source>
</evidence>
<comment type="caution">
    <text evidence="7">The sequence shown here is derived from an EMBL/GenBank/DDBJ whole genome shotgun (WGS) entry which is preliminary data.</text>
</comment>
<dbReference type="GO" id="GO:0032426">
    <property type="term" value="C:stereocilium tip"/>
    <property type="evidence" value="ECO:0007669"/>
    <property type="project" value="TreeGrafter"/>
</dbReference>
<reference evidence="7" key="1">
    <citation type="submission" date="2023-07" db="EMBL/GenBank/DDBJ databases">
        <title>Chromosome-level genome assembly of Artemia franciscana.</title>
        <authorList>
            <person name="Jo E."/>
        </authorList>
    </citation>
    <scope>NUCLEOTIDE SEQUENCE</scope>
    <source>
        <tissue evidence="7">Whole body</tissue>
    </source>
</reference>
<dbReference type="Pfam" id="PF00595">
    <property type="entry name" value="PDZ"/>
    <property type="match status" value="2"/>
</dbReference>
<evidence type="ECO:0000313" key="7">
    <source>
        <dbReference type="EMBL" id="KAK2717771.1"/>
    </source>
</evidence>
<keyword evidence="2" id="KW-0677">Repeat</keyword>
<gene>
    <name evidence="7" type="ORF">QYM36_006533</name>
</gene>
<dbReference type="EMBL" id="JAVRJZ010000010">
    <property type="protein sequence ID" value="KAK2717771.1"/>
    <property type="molecule type" value="Genomic_DNA"/>
</dbReference>
<evidence type="ECO:0000313" key="8">
    <source>
        <dbReference type="Proteomes" id="UP001187531"/>
    </source>
</evidence>
<feature type="domain" description="PDZ" evidence="6">
    <location>
        <begin position="145"/>
        <end position="208"/>
    </location>
</feature>
<evidence type="ECO:0000256" key="4">
    <source>
        <dbReference type="SAM" id="Coils"/>
    </source>
</evidence>
<dbReference type="PANTHER" id="PTHR23116:SF36">
    <property type="entry name" value="HARMONIN"/>
    <property type="match status" value="1"/>
</dbReference>
<dbReference type="SUPFAM" id="SSF50156">
    <property type="entry name" value="PDZ domain-like"/>
    <property type="match status" value="2"/>
</dbReference>
<feature type="region of interest" description="Disordered" evidence="5">
    <location>
        <begin position="718"/>
        <end position="770"/>
    </location>
</feature>
<dbReference type="Gene3D" id="2.30.42.10">
    <property type="match status" value="2"/>
</dbReference>
<dbReference type="InterPro" id="IPR036034">
    <property type="entry name" value="PDZ_sf"/>
</dbReference>
<evidence type="ECO:0000259" key="6">
    <source>
        <dbReference type="PROSITE" id="PS50106"/>
    </source>
</evidence>
<sequence length="823" mass="91830">MEYNLRTPYVTHRPRVVRLSRKEGTSFGFAVRGGKEHGTGIYVSAVEPDSEADRQGLRVGDQLLRINGLSVEKAIHREVSSIIKSRATLALKVKSAGMIPIRDKKSDHLSWRIVDSESQGPFPVTPKQSKDSSVIEAKLVIHLLGTDSVGCSVIKGPPDRPGIFVQSSREGGPAYAAGIRPGDEVMSLNGKVLSNMDFDEVNKELKSSRHLTLVIRKGVACDLVFADFCGSDSGRGSGDGTTPSPVINERKRLSFVSEEEVLSESTNPVLRRSVSVDRNIDWVAVEEEWESAEELEFMGVHSPQYLGTRSLCKTNSSSSSNFDVQIEIEKIRLEEEKRRLKIEKSIIEEEKRLLKEEKRNLELLKRSLSQGSVLDIFDDREEHGCINKETNMKQETDKITNKIPKEQHQKLLEEFRHVREKMFCNDNNPPKSQVLEKEVFIVTKQELDVIVPKQVQFQESVPAERPIQIEKEVVLRTLSAPPVPPPLPTDRPLRRVSAPTRIYLSKPTTSSPDLVDPFATPEKMPPPPQPPSTYFDSFKKSKSTVQISFGEYPNPGQLPPPTKLEFLPPKEMSEFKSGEAHTQNMLKEELSETLSRSKLKQRMSAYMISGEDGPDTTADKNKRSVNGTHKEAAEPKAQSECKTTSSNYIANQNGSQPYNQKMSINKTAKIAEKTVSTSSLEQQNGAQQQGQLIQEVLQKFKKNEGRLLSRTGELKVSKLKNDDNKNSNLKPKSGADENVSLKQNGIEATTSALRSSRGIEKGSENTVKNRPELKDLVPKVDISNFKIQTYDSSSTPHVKELAGKFENGVLKKSGEKVTIIIKK</sequence>
<feature type="coiled-coil region" evidence="4">
    <location>
        <begin position="323"/>
        <end position="367"/>
    </location>
</feature>
<dbReference type="Proteomes" id="UP001187531">
    <property type="component" value="Unassembled WGS sequence"/>
</dbReference>
<evidence type="ECO:0000256" key="2">
    <source>
        <dbReference type="ARBA" id="ARBA00022737"/>
    </source>
</evidence>
<proteinExistence type="predicted"/>
<keyword evidence="8" id="KW-1185">Reference proteome</keyword>
<feature type="compositionally biased region" description="Basic and acidic residues" evidence="5">
    <location>
        <begin position="757"/>
        <end position="770"/>
    </location>
</feature>
<feature type="domain" description="PDZ" evidence="6">
    <location>
        <begin position="16"/>
        <end position="85"/>
    </location>
</feature>
<feature type="region of interest" description="Disordered" evidence="5">
    <location>
        <begin position="608"/>
        <end position="659"/>
    </location>
</feature>
<organism evidence="7 8">
    <name type="scientific">Artemia franciscana</name>
    <name type="common">Brine shrimp</name>
    <name type="synonym">Artemia sanfranciscana</name>
    <dbReference type="NCBI Taxonomy" id="6661"/>
    <lineage>
        <taxon>Eukaryota</taxon>
        <taxon>Metazoa</taxon>
        <taxon>Ecdysozoa</taxon>
        <taxon>Arthropoda</taxon>
        <taxon>Crustacea</taxon>
        <taxon>Branchiopoda</taxon>
        <taxon>Anostraca</taxon>
        <taxon>Artemiidae</taxon>
        <taxon>Artemia</taxon>
    </lineage>
</organism>
<keyword evidence="4" id="KW-0175">Coiled coil</keyword>